<keyword evidence="2" id="KW-1185">Reference proteome</keyword>
<dbReference type="Proteomes" id="UP000767334">
    <property type="component" value="Unassembled WGS sequence"/>
</dbReference>
<dbReference type="RefSeq" id="WP_195963945.1">
    <property type="nucleotide sequence ID" value="NZ_JACJLL010000005.1"/>
</dbReference>
<name>A0ABS2FBW4_9CLOT</name>
<dbReference type="Pfam" id="PF09719">
    <property type="entry name" value="C_GCAxxG_C_C"/>
    <property type="match status" value="1"/>
</dbReference>
<sequence length="140" mass="15839">MLLETTMKYYDKKYDLNCAECILVAANEEYDLNISKQTLMTMASFGGGMAIGSTCGAATGAIATLGIMFTDDRGHNSPHVREMTGKFLSEFNSRMETLDCIPLKEKYYDPEKRCLKMMKVSAEVLEEIINEYKQVYSINR</sequence>
<evidence type="ECO:0000313" key="1">
    <source>
        <dbReference type="EMBL" id="MBM6818030.1"/>
    </source>
</evidence>
<protein>
    <submittedName>
        <fullName evidence="1">C-GCAxxG-C-C family protein</fullName>
    </submittedName>
</protein>
<evidence type="ECO:0000313" key="2">
    <source>
        <dbReference type="Proteomes" id="UP000767334"/>
    </source>
</evidence>
<proteinExistence type="predicted"/>
<gene>
    <name evidence="1" type="ORF">H6A19_01540</name>
</gene>
<organism evidence="1 2">
    <name type="scientific">Clostridium saudiense</name>
    <dbReference type="NCBI Taxonomy" id="1414720"/>
    <lineage>
        <taxon>Bacteria</taxon>
        <taxon>Bacillati</taxon>
        <taxon>Bacillota</taxon>
        <taxon>Clostridia</taxon>
        <taxon>Eubacteriales</taxon>
        <taxon>Clostridiaceae</taxon>
        <taxon>Clostridium</taxon>
    </lineage>
</organism>
<dbReference type="EMBL" id="JACJLL010000005">
    <property type="protein sequence ID" value="MBM6818030.1"/>
    <property type="molecule type" value="Genomic_DNA"/>
</dbReference>
<dbReference type="NCBIfam" id="TIGR01909">
    <property type="entry name" value="C_GCAxxG_C_C"/>
    <property type="match status" value="1"/>
</dbReference>
<comment type="caution">
    <text evidence="1">The sequence shown here is derived from an EMBL/GenBank/DDBJ whole genome shotgun (WGS) entry which is preliminary data.</text>
</comment>
<reference evidence="1 2" key="1">
    <citation type="journal article" date="2021" name="Sci. Rep.">
        <title>The distribution of antibiotic resistance genes in chicken gut microbiota commensals.</title>
        <authorList>
            <person name="Juricova H."/>
            <person name="Matiasovicova J."/>
            <person name="Kubasova T."/>
            <person name="Cejkova D."/>
            <person name="Rychlik I."/>
        </authorList>
    </citation>
    <scope>NUCLEOTIDE SEQUENCE [LARGE SCALE GENOMIC DNA]</scope>
    <source>
        <strain evidence="1 2">An435</strain>
    </source>
</reference>
<dbReference type="InterPro" id="IPR010181">
    <property type="entry name" value="CGCAxxGCC_motif"/>
</dbReference>
<accession>A0ABS2FBW4</accession>